<keyword evidence="2" id="KW-1185">Reference proteome</keyword>
<dbReference type="AlphaFoldDB" id="S8DJD3"/>
<sequence>MFLLQANIIADDHAFKSSVLFFCWVKGEFSARIFHGADLARTDVKDQGGKNHEGVQKSIAELPGCPWQLVACLGILRPNATWGGGFERRRALALNVHYLADCLQEPSGRV</sequence>
<gene>
    <name evidence="1" type="ORF">M569_15203</name>
</gene>
<reference evidence="1 2" key="1">
    <citation type="journal article" date="2013" name="BMC Genomics">
        <title>The miniature genome of a carnivorous plant Genlisea aurea contains a low number of genes and short non-coding sequences.</title>
        <authorList>
            <person name="Leushkin E.V."/>
            <person name="Sutormin R.A."/>
            <person name="Nabieva E.R."/>
            <person name="Penin A.A."/>
            <person name="Kondrashov A.S."/>
            <person name="Logacheva M.D."/>
        </authorList>
    </citation>
    <scope>NUCLEOTIDE SEQUENCE [LARGE SCALE GENOMIC DNA]</scope>
</reference>
<protein>
    <submittedName>
        <fullName evidence="1">Uncharacterized protein</fullName>
    </submittedName>
</protein>
<comment type="caution">
    <text evidence="1">The sequence shown here is derived from an EMBL/GenBank/DDBJ whole genome shotgun (WGS) entry which is preliminary data.</text>
</comment>
<organism evidence="1 2">
    <name type="scientific">Genlisea aurea</name>
    <dbReference type="NCBI Taxonomy" id="192259"/>
    <lineage>
        <taxon>Eukaryota</taxon>
        <taxon>Viridiplantae</taxon>
        <taxon>Streptophyta</taxon>
        <taxon>Embryophyta</taxon>
        <taxon>Tracheophyta</taxon>
        <taxon>Spermatophyta</taxon>
        <taxon>Magnoliopsida</taxon>
        <taxon>eudicotyledons</taxon>
        <taxon>Gunneridae</taxon>
        <taxon>Pentapetalae</taxon>
        <taxon>asterids</taxon>
        <taxon>lamiids</taxon>
        <taxon>Lamiales</taxon>
        <taxon>Lentibulariaceae</taxon>
        <taxon>Genlisea</taxon>
    </lineage>
</organism>
<evidence type="ECO:0000313" key="1">
    <source>
        <dbReference type="EMBL" id="EPS59602.1"/>
    </source>
</evidence>
<dbReference type="Proteomes" id="UP000015453">
    <property type="component" value="Unassembled WGS sequence"/>
</dbReference>
<name>S8DJD3_9LAMI</name>
<proteinExistence type="predicted"/>
<evidence type="ECO:0000313" key="2">
    <source>
        <dbReference type="Proteomes" id="UP000015453"/>
    </source>
</evidence>
<accession>S8DJD3</accession>
<dbReference type="EMBL" id="AUSU01008231">
    <property type="protein sequence ID" value="EPS59602.1"/>
    <property type="molecule type" value="Genomic_DNA"/>
</dbReference>